<dbReference type="Gene3D" id="1.20.120.680">
    <property type="entry name" value="Formiminotetrahydrofolate cyclodeaminase monomer, up-and-down helical bundle"/>
    <property type="match status" value="1"/>
</dbReference>
<evidence type="ECO:0000313" key="7">
    <source>
        <dbReference type="EMBL" id="OLQ03130.1"/>
    </source>
</evidence>
<dbReference type="Pfam" id="PF13875">
    <property type="entry name" value="DUF4202"/>
    <property type="match status" value="1"/>
</dbReference>
<dbReference type="Gene3D" id="3.30.40.10">
    <property type="entry name" value="Zinc/RING finger domain, C3HC4 (zinc finger)"/>
    <property type="match status" value="1"/>
</dbReference>
<dbReference type="SUPFAM" id="SSF48452">
    <property type="entry name" value="TPR-like"/>
    <property type="match status" value="1"/>
</dbReference>
<keyword evidence="5" id="KW-0812">Transmembrane</keyword>
<dbReference type="Pfam" id="PF13374">
    <property type="entry name" value="TPR_10"/>
    <property type="match status" value="2"/>
</dbReference>
<dbReference type="OrthoDB" id="417697at2759"/>
<dbReference type="Pfam" id="PF12906">
    <property type="entry name" value="RINGv"/>
    <property type="match status" value="1"/>
</dbReference>
<keyword evidence="5" id="KW-1133">Transmembrane helix</keyword>
<dbReference type="GO" id="GO:0003824">
    <property type="term" value="F:catalytic activity"/>
    <property type="evidence" value="ECO:0007669"/>
    <property type="project" value="InterPro"/>
</dbReference>
<feature type="transmembrane region" description="Helical" evidence="5">
    <location>
        <begin position="470"/>
        <end position="492"/>
    </location>
</feature>
<gene>
    <name evidence="7" type="ORF">AK812_SmicGene13956</name>
</gene>
<evidence type="ECO:0000256" key="2">
    <source>
        <dbReference type="ARBA" id="ARBA00022771"/>
    </source>
</evidence>
<accession>A0A1Q9E6U0</accession>
<keyword evidence="1" id="KW-0479">Metal-binding</keyword>
<dbReference type="SUPFAM" id="SSF101262">
    <property type="entry name" value="Methenyltetrahydrofolate cyclohydrolase-like"/>
    <property type="match status" value="1"/>
</dbReference>
<comment type="caution">
    <text evidence="7">The sequence shown here is derived from an EMBL/GenBank/DDBJ whole genome shotgun (WGS) entry which is preliminary data.</text>
</comment>
<evidence type="ECO:0000256" key="1">
    <source>
        <dbReference type="ARBA" id="ARBA00022723"/>
    </source>
</evidence>
<dbReference type="InterPro" id="IPR013083">
    <property type="entry name" value="Znf_RING/FYVE/PHD"/>
</dbReference>
<reference evidence="7 8" key="1">
    <citation type="submission" date="2016-02" db="EMBL/GenBank/DDBJ databases">
        <title>Genome analysis of coral dinoflagellate symbionts highlights evolutionary adaptations to a symbiotic lifestyle.</title>
        <authorList>
            <person name="Aranda M."/>
            <person name="Li Y."/>
            <person name="Liew Y.J."/>
            <person name="Baumgarten S."/>
            <person name="Simakov O."/>
            <person name="Wilson M."/>
            <person name="Piel J."/>
            <person name="Ashoor H."/>
            <person name="Bougouffa S."/>
            <person name="Bajic V.B."/>
            <person name="Ryu T."/>
            <person name="Ravasi T."/>
            <person name="Bayer T."/>
            <person name="Micklem G."/>
            <person name="Kim H."/>
            <person name="Bhak J."/>
            <person name="Lajeunesse T.C."/>
            <person name="Voolstra C.R."/>
        </authorList>
    </citation>
    <scope>NUCLEOTIDE SEQUENCE [LARGE SCALE GENOMIC DNA]</scope>
    <source>
        <strain evidence="7 8">CCMP2467</strain>
    </source>
</reference>
<feature type="transmembrane region" description="Helical" evidence="5">
    <location>
        <begin position="499"/>
        <end position="519"/>
    </location>
</feature>
<keyword evidence="2" id="KW-0863">Zinc-finger</keyword>
<dbReference type="InterPro" id="IPR011990">
    <property type="entry name" value="TPR-like_helical_dom_sf"/>
</dbReference>
<name>A0A1Q9E6U0_SYMMI</name>
<sequence>MMGRSCLRSAARVQGLLLPAQLSDPKILAMNPAGVKLGHMKQRSSLNVTFFRKAMPPCAARLQCFCRKRAKVGTASGPTLLLSDPTERVQVSAAAGGGETGATKDCQAAQCISETSLRPQEPPALPGLMAEACCRICLEPAGPEDFQVCACRGSQGFAHLQCLVDLAVSKWPATDPWRQCPLCKQNYVNHVTLDLSRILYDTVLDMPRRGSMWRHATAQLGLALYANGQFEEAAAKHRETLVAAQTALGWEHSDTLASANNLAMALRAEGKAQEAEAMYREVLEVMERVFGQEDPDSLAAASNLALALLEQEKWVEATDLLQTTLEATRRVLGAQSPRTLTMAANLATALEAQRRFSEAVVLHHERLDVLRVVCGRCHEETLMATEETSRALWAAGRSQDATKLQRATLRSTRETLGSDHPFTLAFAKSLSHSLLDLGQAEEAAVLLHRALDEERRALGEDAVQPIATSLVGLMAAAAASAVTGASVAAAAAAKSKDSAVVAAAAAAGGFGGYMLWYLIQGKRENSMSPDSGLRAVEATLRPEEIAYGKEVEKWTIELAGGKSAVSPVLLLAAKAHKIEKATVRRSQFPGSEEGHSQWKAALKQQQEMRVKPILAKAGWGSEAIARVTTLLSMDGSREDKDMQVLEDATCLVFLQTDLPSMKIEDHGKLVDLLHKTWVKMSPCARSKAIHLEYDAPMLHCLIEAIARDSTPSSPQTPMVAPRFTKACADLLRKSWSELPETFTKEVFERVLAEDKEVYELLSHPVVKEFQNMRKVISRFLGLLEPEAMPQFEKLAHALAVAGHCGGLRLSHIAAMKRAVVRVVTSNASKQQRESVNRAWEAFFYALGAVVAPHLMSQDRLEEIAAATSTALPVPGGGPHAAIAAVNGVALLEMSLNISALRPGSNAPPEEVMTKLREARGWLLDCIREDVNAYCGLLSSVYGQMPDKAMQAAASEETEKRLWLRRAAEVPLRVAELSTGTAAECLRCKSYIKASLKGDWIAGAKLLRTASEISLKNVSINLRDMGLAAKAADFDKRLARIRDTEPPWEDLVDVVVHRILVFAEVRTTESMLGAALVAQGHAEEASALLTGTALALELSCGSSHPQVLTVQGTLALAYAETGRRKEAEKLQKVLSSEMRRISEDDLQGLYSEAVKAAQRLAQALQGRSMKGRCTRFCAQPLKAWWPSWWFKHWIKDKTTCNRLELISSSEQPDTHGNPEAETHAAFADTIANLRESWNGRTAALVGKWPEGVPQAVLDLISQGVKRKVAASIAVHPPKYYALVSFLMEWMRCPAAFEVIPKRNYLGAGQVLRGSKDTRRDLKLFREALDCVAPGTPELWVPIIAAEPKKGWMKAVGLGNQFIAAFKKYWGWGLANQASEFCERLGRDLSFRLQTLQRLGAMDGAPVPLDGSEAFVTYGRGLLKVFNAAKNFGFISPVFKGAADVEGPPLPRSVDEGIWFFGNHSLPYRAIPGVELTFEIWENASGKAQARSVSIAAEPSAVVPVEQKQEIQHQHHHPMPEKGGGKGKGSQLHPNEPRVIYPSVYVSDVPVEWNEAAIRKLHRQLGLNPDTIMGLKFLPFTEVSLGLSGSKGEKQATPVTGSVILRYLNEEAANAAVERLKGHPIQTSSGVTKHLGAKHATPPKWVVQRKQQEDEQKKITGGGGDSSKGKKLKTEEGQSQKVSGSVHRVSMAGYGVIKSPEWGEVLWRQYELPTNLRCLQFTDRAKFVSQVEHREDYRRLKEMVGKQVEAELYKLPDGQVRASHVRAVAQHALPEAKPGDDDPIPMSERPGNEEDGPPSFPPMPGIWVFVGRLMAGSADDERRIAAIMDLGKEEYGLMLDSEISLYDLHAQGTATQPPITISVGYDRMPAGKGA</sequence>
<dbReference type="Proteomes" id="UP000186817">
    <property type="component" value="Unassembled WGS sequence"/>
</dbReference>
<dbReference type="EMBL" id="LSRX01000245">
    <property type="protein sequence ID" value="OLQ03130.1"/>
    <property type="molecule type" value="Genomic_DNA"/>
</dbReference>
<dbReference type="Pfam" id="PF04961">
    <property type="entry name" value="FTCD_C"/>
    <property type="match status" value="1"/>
</dbReference>
<proteinExistence type="predicted"/>
<dbReference type="InterPro" id="IPR011016">
    <property type="entry name" value="Znf_RING-CH"/>
</dbReference>
<dbReference type="GO" id="GO:0008270">
    <property type="term" value="F:zinc ion binding"/>
    <property type="evidence" value="ECO:0007669"/>
    <property type="project" value="UniProtKB-KW"/>
</dbReference>
<evidence type="ECO:0000256" key="4">
    <source>
        <dbReference type="SAM" id="MobiDB-lite"/>
    </source>
</evidence>
<dbReference type="SMART" id="SM00744">
    <property type="entry name" value="RINGv"/>
    <property type="match status" value="1"/>
</dbReference>
<dbReference type="PROSITE" id="PS51292">
    <property type="entry name" value="ZF_RING_CH"/>
    <property type="match status" value="1"/>
</dbReference>
<dbReference type="SUPFAM" id="SSF57850">
    <property type="entry name" value="RING/U-box"/>
    <property type="match status" value="1"/>
</dbReference>
<dbReference type="Pfam" id="PF13424">
    <property type="entry name" value="TPR_12"/>
    <property type="match status" value="1"/>
</dbReference>
<feature type="region of interest" description="Disordered" evidence="4">
    <location>
        <begin position="1506"/>
        <end position="1532"/>
    </location>
</feature>
<dbReference type="InterPro" id="IPR025255">
    <property type="entry name" value="DUF4202"/>
</dbReference>
<dbReference type="PANTHER" id="PTHR46082:SF6">
    <property type="entry name" value="AAA+ ATPASE DOMAIN-CONTAINING PROTEIN-RELATED"/>
    <property type="match status" value="1"/>
</dbReference>
<keyword evidence="5" id="KW-0472">Membrane</keyword>
<feature type="domain" description="RING-CH-type" evidence="6">
    <location>
        <begin position="126"/>
        <end position="190"/>
    </location>
</feature>
<dbReference type="InterPro" id="IPR036178">
    <property type="entry name" value="Formintransfe-cycloase-like_sf"/>
</dbReference>
<keyword evidence="8" id="KW-1185">Reference proteome</keyword>
<dbReference type="InterPro" id="IPR053137">
    <property type="entry name" value="NLR-like"/>
</dbReference>
<feature type="region of interest" description="Disordered" evidence="4">
    <location>
        <begin position="1624"/>
        <end position="1682"/>
    </location>
</feature>
<dbReference type="Gene3D" id="1.25.40.10">
    <property type="entry name" value="Tetratricopeptide repeat domain"/>
    <property type="match status" value="2"/>
</dbReference>
<dbReference type="PANTHER" id="PTHR46082">
    <property type="entry name" value="ATP/GTP-BINDING PROTEIN-RELATED"/>
    <property type="match status" value="1"/>
</dbReference>
<protein>
    <submittedName>
        <fullName evidence="7">Kinesin light chain</fullName>
    </submittedName>
</protein>
<keyword evidence="3" id="KW-0862">Zinc</keyword>
<evidence type="ECO:0000256" key="5">
    <source>
        <dbReference type="SAM" id="Phobius"/>
    </source>
</evidence>
<evidence type="ECO:0000313" key="8">
    <source>
        <dbReference type="Proteomes" id="UP000186817"/>
    </source>
</evidence>
<feature type="compositionally biased region" description="Basic and acidic residues" evidence="4">
    <location>
        <begin position="1506"/>
        <end position="1522"/>
    </location>
</feature>
<dbReference type="InterPro" id="IPR007044">
    <property type="entry name" value="Cyclodeamin/CycHdrlase"/>
</dbReference>
<feature type="region of interest" description="Disordered" evidence="4">
    <location>
        <begin position="1769"/>
        <end position="1798"/>
    </location>
</feature>
<organism evidence="7 8">
    <name type="scientific">Symbiodinium microadriaticum</name>
    <name type="common">Dinoflagellate</name>
    <name type="synonym">Zooxanthella microadriatica</name>
    <dbReference type="NCBI Taxonomy" id="2951"/>
    <lineage>
        <taxon>Eukaryota</taxon>
        <taxon>Sar</taxon>
        <taxon>Alveolata</taxon>
        <taxon>Dinophyceae</taxon>
        <taxon>Suessiales</taxon>
        <taxon>Symbiodiniaceae</taxon>
        <taxon>Symbiodinium</taxon>
    </lineage>
</organism>
<evidence type="ECO:0000256" key="3">
    <source>
        <dbReference type="ARBA" id="ARBA00022833"/>
    </source>
</evidence>
<evidence type="ECO:0000259" key="6">
    <source>
        <dbReference type="PROSITE" id="PS51292"/>
    </source>
</evidence>